<evidence type="ECO:0000256" key="3">
    <source>
        <dbReference type="ARBA" id="ARBA00022840"/>
    </source>
</evidence>
<keyword evidence="1" id="KW-0547">Nucleotide-binding</keyword>
<evidence type="ECO:0000256" key="1">
    <source>
        <dbReference type="ARBA" id="ARBA00022741"/>
    </source>
</evidence>
<dbReference type="GO" id="GO:0070182">
    <property type="term" value="F:DNA polymerase binding"/>
    <property type="evidence" value="ECO:0007669"/>
    <property type="project" value="TreeGrafter"/>
</dbReference>
<dbReference type="AlphaFoldDB" id="A0A915JCH2"/>
<accession>A0A915JCH2</accession>
<dbReference type="InterPro" id="IPR045028">
    <property type="entry name" value="DinG/Rad3-like"/>
</dbReference>
<keyword evidence="5" id="KW-1185">Reference proteome</keyword>
<dbReference type="PANTHER" id="PTHR11472:SF34">
    <property type="entry name" value="REGULATOR OF TELOMERE ELONGATION HELICASE 1"/>
    <property type="match status" value="1"/>
</dbReference>
<name>A0A915JCH2_ROMCU</name>
<reference evidence="6" key="1">
    <citation type="submission" date="2022-11" db="UniProtKB">
        <authorList>
            <consortium name="WormBaseParasite"/>
        </authorList>
    </citation>
    <scope>IDENTIFICATION</scope>
</reference>
<dbReference type="PROSITE" id="PS51193">
    <property type="entry name" value="HELICASE_ATP_BIND_2"/>
    <property type="match status" value="1"/>
</dbReference>
<dbReference type="GO" id="GO:0016787">
    <property type="term" value="F:hydrolase activity"/>
    <property type="evidence" value="ECO:0007669"/>
    <property type="project" value="UniProtKB-KW"/>
</dbReference>
<keyword evidence="3" id="KW-0067">ATP-binding</keyword>
<dbReference type="GO" id="GO:0045910">
    <property type="term" value="P:negative regulation of DNA recombination"/>
    <property type="evidence" value="ECO:0007669"/>
    <property type="project" value="TreeGrafter"/>
</dbReference>
<dbReference type="GO" id="GO:0003677">
    <property type="term" value="F:DNA binding"/>
    <property type="evidence" value="ECO:0007669"/>
    <property type="project" value="InterPro"/>
</dbReference>
<evidence type="ECO:0000259" key="4">
    <source>
        <dbReference type="PROSITE" id="PS51193"/>
    </source>
</evidence>
<keyword evidence="2" id="KW-0378">Hydrolase</keyword>
<dbReference type="Gene3D" id="3.40.50.300">
    <property type="entry name" value="P-loop containing nucleotide triphosphate hydrolases"/>
    <property type="match status" value="1"/>
</dbReference>
<feature type="domain" description="Helicase ATP-binding" evidence="4">
    <location>
        <begin position="1"/>
        <end position="133"/>
    </location>
</feature>
<organism evidence="5 6">
    <name type="scientific">Romanomermis culicivorax</name>
    <name type="common">Nematode worm</name>
    <dbReference type="NCBI Taxonomy" id="13658"/>
    <lineage>
        <taxon>Eukaryota</taxon>
        <taxon>Metazoa</taxon>
        <taxon>Ecdysozoa</taxon>
        <taxon>Nematoda</taxon>
        <taxon>Enoplea</taxon>
        <taxon>Dorylaimia</taxon>
        <taxon>Mermithida</taxon>
        <taxon>Mermithoidea</taxon>
        <taxon>Mermithidae</taxon>
        <taxon>Romanomermis</taxon>
    </lineage>
</organism>
<evidence type="ECO:0000256" key="2">
    <source>
        <dbReference type="ARBA" id="ARBA00022801"/>
    </source>
</evidence>
<dbReference type="InterPro" id="IPR002464">
    <property type="entry name" value="DNA/RNA_helicase_DEAH_CS"/>
</dbReference>
<proteinExistence type="predicted"/>
<dbReference type="Proteomes" id="UP000887565">
    <property type="component" value="Unplaced"/>
</dbReference>
<dbReference type="GO" id="GO:1904430">
    <property type="term" value="P:negative regulation of t-circle formation"/>
    <property type="evidence" value="ECO:0007669"/>
    <property type="project" value="TreeGrafter"/>
</dbReference>
<dbReference type="GO" id="GO:0005634">
    <property type="term" value="C:nucleus"/>
    <property type="evidence" value="ECO:0007669"/>
    <property type="project" value="TreeGrafter"/>
</dbReference>
<dbReference type="InterPro" id="IPR027417">
    <property type="entry name" value="P-loop_NTPase"/>
</dbReference>
<dbReference type="Pfam" id="PF06733">
    <property type="entry name" value="DEAD_2"/>
    <property type="match status" value="1"/>
</dbReference>
<sequence>TVNVDQKNQVIDVEDFVELGKKHRFCPYFKYREKSDVADLILMPYNYILDPRTLKFKYLDFLIVRKANKINLNDSILIIDEAHNLEKVCEESASVSFSTKDLAGCQKEAKQALATILAEEEELRKAMDETDVGFGKSDSQNQFSSLNNLNLDTKELAHFIVLLESLEKEIDKINYENLKGENAGRMQNLDGKVLNGSFLYDLLTKSEF</sequence>
<dbReference type="GO" id="GO:0090657">
    <property type="term" value="P:telomeric loop disassembly"/>
    <property type="evidence" value="ECO:0007669"/>
    <property type="project" value="TreeGrafter"/>
</dbReference>
<dbReference type="GO" id="GO:0005524">
    <property type="term" value="F:ATP binding"/>
    <property type="evidence" value="ECO:0007669"/>
    <property type="project" value="UniProtKB-KW"/>
</dbReference>
<dbReference type="InterPro" id="IPR010614">
    <property type="entry name" value="RAD3-like_helicase_DEAD"/>
</dbReference>
<dbReference type="PROSITE" id="PS00690">
    <property type="entry name" value="DEAH_ATP_HELICASE"/>
    <property type="match status" value="1"/>
</dbReference>
<dbReference type="GO" id="GO:0003678">
    <property type="term" value="F:DNA helicase activity"/>
    <property type="evidence" value="ECO:0007669"/>
    <property type="project" value="InterPro"/>
</dbReference>
<protein>
    <submittedName>
        <fullName evidence="6">Helicase ATP-binding domain-containing protein</fullName>
    </submittedName>
</protein>
<evidence type="ECO:0000313" key="5">
    <source>
        <dbReference type="Proteomes" id="UP000887565"/>
    </source>
</evidence>
<evidence type="ECO:0000313" key="6">
    <source>
        <dbReference type="WBParaSite" id="nRc.2.0.1.t23857-RA"/>
    </source>
</evidence>
<dbReference type="WBParaSite" id="nRc.2.0.1.t23857-RA">
    <property type="protein sequence ID" value="nRc.2.0.1.t23857-RA"/>
    <property type="gene ID" value="nRc.2.0.1.g23857"/>
</dbReference>
<dbReference type="InterPro" id="IPR014013">
    <property type="entry name" value="Helic_SF1/SF2_ATP-bd_DinG/Rad3"/>
</dbReference>
<dbReference type="PANTHER" id="PTHR11472">
    <property type="entry name" value="DNA REPAIR DEAD HELICASE RAD3/XP-D SUBFAMILY MEMBER"/>
    <property type="match status" value="1"/>
</dbReference>
<dbReference type="GO" id="GO:0010569">
    <property type="term" value="P:regulation of double-strand break repair via homologous recombination"/>
    <property type="evidence" value="ECO:0007669"/>
    <property type="project" value="TreeGrafter"/>
</dbReference>